<dbReference type="OrthoDB" id="289208at2"/>
<dbReference type="Proteomes" id="UP000318878">
    <property type="component" value="Unassembled WGS sequence"/>
</dbReference>
<organism evidence="3 4">
    <name type="scientific">Blastopirellula retiformator</name>
    <dbReference type="NCBI Taxonomy" id="2527970"/>
    <lineage>
        <taxon>Bacteria</taxon>
        <taxon>Pseudomonadati</taxon>
        <taxon>Planctomycetota</taxon>
        <taxon>Planctomycetia</taxon>
        <taxon>Pirellulales</taxon>
        <taxon>Pirellulaceae</taxon>
        <taxon>Blastopirellula</taxon>
    </lineage>
</organism>
<proteinExistence type="predicted"/>
<accession>A0A5C5UWY4</accession>
<dbReference type="RefSeq" id="WP_146435361.1">
    <property type="nucleotide sequence ID" value="NZ_SJPF01000005.1"/>
</dbReference>
<feature type="signal peptide" evidence="1">
    <location>
        <begin position="1"/>
        <end position="18"/>
    </location>
</feature>
<dbReference type="InterPro" id="IPR013766">
    <property type="entry name" value="Thioredoxin_domain"/>
</dbReference>
<evidence type="ECO:0000313" key="4">
    <source>
        <dbReference type="Proteomes" id="UP000318878"/>
    </source>
</evidence>
<dbReference type="EMBL" id="SJPF01000005">
    <property type="protein sequence ID" value="TWT30698.1"/>
    <property type="molecule type" value="Genomic_DNA"/>
</dbReference>
<dbReference type="AlphaFoldDB" id="A0A5C5UWY4"/>
<feature type="domain" description="Thioredoxin" evidence="2">
    <location>
        <begin position="34"/>
        <end position="161"/>
    </location>
</feature>
<protein>
    <recommendedName>
        <fullName evidence="2">Thioredoxin domain-containing protein</fullName>
    </recommendedName>
</protein>
<evidence type="ECO:0000259" key="2">
    <source>
        <dbReference type="PROSITE" id="PS51352"/>
    </source>
</evidence>
<dbReference type="Gene3D" id="3.40.30.10">
    <property type="entry name" value="Glutaredoxin"/>
    <property type="match status" value="1"/>
</dbReference>
<gene>
    <name evidence="3" type="ORF">Enr8_42210</name>
</gene>
<evidence type="ECO:0000313" key="3">
    <source>
        <dbReference type="EMBL" id="TWT30698.1"/>
    </source>
</evidence>
<dbReference type="PROSITE" id="PS51352">
    <property type="entry name" value="THIOREDOXIN_2"/>
    <property type="match status" value="1"/>
</dbReference>
<sequence precursor="true">MRPIALLILALIATTANADPVRSHAAGLMAQAATLAATGAPDLVIPAEPEIQPVSLVSYAEAYKLYKSERKPMVVMVGAAWCRYCPAVKAELMRMLKQGEFDDASLVLLDWDANRRDATSVAGRRPGLPYLRVYYTRDGRPKSAKAGSTKEIGGLLKQSNRLDAPPKKAARVEPVRQAVYCRSCSR</sequence>
<dbReference type="InterPro" id="IPR036249">
    <property type="entry name" value="Thioredoxin-like_sf"/>
</dbReference>
<feature type="chain" id="PRO_5022848075" description="Thioredoxin domain-containing protein" evidence="1">
    <location>
        <begin position="19"/>
        <end position="186"/>
    </location>
</feature>
<keyword evidence="1" id="KW-0732">Signal</keyword>
<comment type="caution">
    <text evidence="3">The sequence shown here is derived from an EMBL/GenBank/DDBJ whole genome shotgun (WGS) entry which is preliminary data.</text>
</comment>
<keyword evidence="4" id="KW-1185">Reference proteome</keyword>
<name>A0A5C5UWY4_9BACT</name>
<dbReference type="SUPFAM" id="SSF52833">
    <property type="entry name" value="Thioredoxin-like"/>
    <property type="match status" value="1"/>
</dbReference>
<evidence type="ECO:0000256" key="1">
    <source>
        <dbReference type="SAM" id="SignalP"/>
    </source>
</evidence>
<reference evidence="3 4" key="1">
    <citation type="submission" date="2019-02" db="EMBL/GenBank/DDBJ databases">
        <title>Deep-cultivation of Planctomycetes and their phenomic and genomic characterization uncovers novel biology.</title>
        <authorList>
            <person name="Wiegand S."/>
            <person name="Jogler M."/>
            <person name="Boedeker C."/>
            <person name="Pinto D."/>
            <person name="Vollmers J."/>
            <person name="Rivas-Marin E."/>
            <person name="Kohn T."/>
            <person name="Peeters S.H."/>
            <person name="Heuer A."/>
            <person name="Rast P."/>
            <person name="Oberbeckmann S."/>
            <person name="Bunk B."/>
            <person name="Jeske O."/>
            <person name="Meyerdierks A."/>
            <person name="Storesund J.E."/>
            <person name="Kallscheuer N."/>
            <person name="Luecker S."/>
            <person name="Lage O.M."/>
            <person name="Pohl T."/>
            <person name="Merkel B.J."/>
            <person name="Hornburger P."/>
            <person name="Mueller R.-W."/>
            <person name="Bruemmer F."/>
            <person name="Labrenz M."/>
            <person name="Spormann A.M."/>
            <person name="Op Den Camp H."/>
            <person name="Overmann J."/>
            <person name="Amann R."/>
            <person name="Jetten M.S.M."/>
            <person name="Mascher T."/>
            <person name="Medema M.H."/>
            <person name="Devos D.P."/>
            <person name="Kaster A.-K."/>
            <person name="Ovreas L."/>
            <person name="Rohde M."/>
            <person name="Galperin M.Y."/>
            <person name="Jogler C."/>
        </authorList>
    </citation>
    <scope>NUCLEOTIDE SEQUENCE [LARGE SCALE GENOMIC DNA]</scope>
    <source>
        <strain evidence="3 4">Enr8</strain>
    </source>
</reference>